<gene>
    <name evidence="2" type="ORF">HUJ06_027339</name>
</gene>
<sequence length="71" mass="7993">MDDSKVGPSIESTNPDCLHDRPPNKTSLSFRKLKSIRIPELLEQNATNAPRSKIYSDTMNNKVSSTLLPFF</sequence>
<evidence type="ECO:0000313" key="2">
    <source>
        <dbReference type="EMBL" id="DAD25871.1"/>
    </source>
</evidence>
<name>A0A822Y2U1_NELNU</name>
<protein>
    <submittedName>
        <fullName evidence="2">Uncharacterized protein</fullName>
    </submittedName>
</protein>
<dbReference type="EMBL" id="DUZY01000002">
    <property type="protein sequence ID" value="DAD25871.1"/>
    <property type="molecule type" value="Genomic_DNA"/>
</dbReference>
<feature type="region of interest" description="Disordered" evidence="1">
    <location>
        <begin position="1"/>
        <end position="25"/>
    </location>
</feature>
<evidence type="ECO:0000256" key="1">
    <source>
        <dbReference type="SAM" id="MobiDB-lite"/>
    </source>
</evidence>
<dbReference type="AlphaFoldDB" id="A0A822Y2U1"/>
<evidence type="ECO:0000313" key="3">
    <source>
        <dbReference type="Proteomes" id="UP000607653"/>
    </source>
</evidence>
<dbReference type="Proteomes" id="UP000607653">
    <property type="component" value="Unassembled WGS sequence"/>
</dbReference>
<comment type="caution">
    <text evidence="2">The sequence shown here is derived from an EMBL/GenBank/DDBJ whole genome shotgun (WGS) entry which is preliminary data.</text>
</comment>
<proteinExistence type="predicted"/>
<organism evidence="2 3">
    <name type="scientific">Nelumbo nucifera</name>
    <name type="common">Sacred lotus</name>
    <dbReference type="NCBI Taxonomy" id="4432"/>
    <lineage>
        <taxon>Eukaryota</taxon>
        <taxon>Viridiplantae</taxon>
        <taxon>Streptophyta</taxon>
        <taxon>Embryophyta</taxon>
        <taxon>Tracheophyta</taxon>
        <taxon>Spermatophyta</taxon>
        <taxon>Magnoliopsida</taxon>
        <taxon>Proteales</taxon>
        <taxon>Nelumbonaceae</taxon>
        <taxon>Nelumbo</taxon>
    </lineage>
</organism>
<keyword evidence="3" id="KW-1185">Reference proteome</keyword>
<reference evidence="2 3" key="1">
    <citation type="journal article" date="2020" name="Mol. Biol. Evol.">
        <title>Distinct Expression and Methylation Patterns for Genes with Different Fates following a Single Whole-Genome Duplication in Flowering Plants.</title>
        <authorList>
            <person name="Shi T."/>
            <person name="Rahmani R.S."/>
            <person name="Gugger P.F."/>
            <person name="Wang M."/>
            <person name="Li H."/>
            <person name="Zhang Y."/>
            <person name="Li Z."/>
            <person name="Wang Q."/>
            <person name="Van de Peer Y."/>
            <person name="Marchal K."/>
            <person name="Chen J."/>
        </authorList>
    </citation>
    <scope>NUCLEOTIDE SEQUENCE [LARGE SCALE GENOMIC DNA]</scope>
    <source>
        <tissue evidence="2">Leaf</tissue>
    </source>
</reference>
<accession>A0A822Y2U1</accession>